<evidence type="ECO:0000313" key="4">
    <source>
        <dbReference type="EMBL" id="TCK21593.1"/>
    </source>
</evidence>
<sequence>MSASPDITGGLLGDREVALVDLLDRVLSSGVVLAGDVTISLAGVDLIRISLRALVTSIAPADTSIDPPPVEWTNPPALEARTARDGVR</sequence>
<dbReference type="InterPro" id="IPR000638">
    <property type="entry name" value="Gas-vesicle_GvpA-like"/>
</dbReference>
<dbReference type="RefSeq" id="WP_132430325.1">
    <property type="nucleotide sequence ID" value="NZ_SMFZ01000002.1"/>
</dbReference>
<name>A0A4R1HKT5_PSEEN</name>
<proteinExistence type="inferred from homology"/>
<comment type="subcellular location">
    <subcellularLocation>
        <location evidence="2">Gas vesicle</location>
    </subcellularLocation>
</comment>
<dbReference type="AlphaFoldDB" id="A0A4R1HKT5"/>
<keyword evidence="5" id="KW-1185">Reference proteome</keyword>
<comment type="similarity">
    <text evidence="3">Belongs to the gas vesicle GvpA family.</text>
</comment>
<dbReference type="EMBL" id="SMFZ01000002">
    <property type="protein sequence ID" value="TCK21593.1"/>
    <property type="molecule type" value="Genomic_DNA"/>
</dbReference>
<keyword evidence="1" id="KW-0304">Gas vesicle</keyword>
<evidence type="ECO:0000256" key="1">
    <source>
        <dbReference type="ARBA" id="ARBA00022987"/>
    </source>
</evidence>
<dbReference type="GO" id="GO:0005198">
    <property type="term" value="F:structural molecule activity"/>
    <property type="evidence" value="ECO:0007669"/>
    <property type="project" value="InterPro"/>
</dbReference>
<gene>
    <name evidence="4" type="ORF">EV378_5582</name>
</gene>
<dbReference type="Proteomes" id="UP000295560">
    <property type="component" value="Unassembled WGS sequence"/>
</dbReference>
<evidence type="ECO:0000256" key="3">
    <source>
        <dbReference type="ARBA" id="ARBA00035646"/>
    </source>
</evidence>
<dbReference type="Pfam" id="PF00741">
    <property type="entry name" value="Gas_vesicle"/>
    <property type="match status" value="1"/>
</dbReference>
<dbReference type="GO" id="GO:0012506">
    <property type="term" value="C:vesicle membrane"/>
    <property type="evidence" value="ECO:0007669"/>
    <property type="project" value="InterPro"/>
</dbReference>
<dbReference type="PANTHER" id="PTHR35344">
    <property type="entry name" value="GAS VESICLE STRUCTURAL PROTEIN 2-RELATED"/>
    <property type="match status" value="1"/>
</dbReference>
<dbReference type="PANTHER" id="PTHR35344:SF4">
    <property type="entry name" value="GAS VESICLE PROTEIN A1"/>
    <property type="match status" value="1"/>
</dbReference>
<dbReference type="InterPro" id="IPR050530">
    <property type="entry name" value="GvpA"/>
</dbReference>
<reference evidence="4 5" key="1">
    <citation type="submission" date="2019-03" db="EMBL/GenBank/DDBJ databases">
        <title>Sequencing the genomes of 1000 actinobacteria strains.</title>
        <authorList>
            <person name="Klenk H.-P."/>
        </authorList>
    </citation>
    <scope>NUCLEOTIDE SEQUENCE [LARGE SCALE GENOMIC DNA]</scope>
    <source>
        <strain evidence="4 5">DSM 44969</strain>
    </source>
</reference>
<evidence type="ECO:0000256" key="2">
    <source>
        <dbReference type="ARBA" id="ARBA00035108"/>
    </source>
</evidence>
<evidence type="ECO:0000313" key="5">
    <source>
        <dbReference type="Proteomes" id="UP000295560"/>
    </source>
</evidence>
<accession>A0A4R1HKT5</accession>
<dbReference type="GO" id="GO:0031411">
    <property type="term" value="C:gas vesicle"/>
    <property type="evidence" value="ECO:0007669"/>
    <property type="project" value="UniProtKB-SubCell"/>
</dbReference>
<protein>
    <submittedName>
        <fullName evidence="4">Gas vesicle protein GvpA/GvpJ/GvpM family</fullName>
    </submittedName>
</protein>
<dbReference type="OrthoDB" id="3790311at2"/>
<organism evidence="4 5">
    <name type="scientific">Pseudonocardia endophytica</name>
    <dbReference type="NCBI Taxonomy" id="401976"/>
    <lineage>
        <taxon>Bacteria</taxon>
        <taxon>Bacillati</taxon>
        <taxon>Actinomycetota</taxon>
        <taxon>Actinomycetes</taxon>
        <taxon>Pseudonocardiales</taxon>
        <taxon>Pseudonocardiaceae</taxon>
        <taxon>Pseudonocardia</taxon>
    </lineage>
</organism>
<comment type="caution">
    <text evidence="4">The sequence shown here is derived from an EMBL/GenBank/DDBJ whole genome shotgun (WGS) entry which is preliminary data.</text>
</comment>